<sequence>MSRNPPKRNVVVTLDTYLSILAVISSFCAIGITFYQAYLQRTQQYASVMPVLDSYKDNGGDSKSWHLTYILVNNGIGPAFIQKAEITYKGKVYPDIRSVIYAVVKDGLAQGKAKPAEVINFAINQSTLYPTRILPVGEEVKLCNLDHKYVARWVDEASHRKEIRFKVWYKSIYGEQWLFNSAPDRIELTNIKVDD</sequence>
<protein>
    <submittedName>
        <fullName evidence="2">Uncharacterized protein</fullName>
    </submittedName>
</protein>
<proteinExistence type="predicted"/>
<dbReference type="Proteomes" id="UP000009309">
    <property type="component" value="Unassembled WGS sequence"/>
</dbReference>
<dbReference type="EMBL" id="CAIT01000005">
    <property type="protein sequence ID" value="CCH52573.1"/>
    <property type="molecule type" value="Genomic_DNA"/>
</dbReference>
<dbReference type="RefSeq" id="WP_009281157.1">
    <property type="nucleotide sequence ID" value="NZ_CAIT01000005.1"/>
</dbReference>
<accession>I2GF98</accession>
<comment type="caution">
    <text evidence="2">The sequence shown here is derived from an EMBL/GenBank/DDBJ whole genome shotgun (WGS) entry which is preliminary data.</text>
</comment>
<name>I2GF98_9BACT</name>
<gene>
    <name evidence="2" type="ORF">BN8_01584</name>
</gene>
<organism evidence="2 3">
    <name type="scientific">Fibrisoma limi BUZ 3</name>
    <dbReference type="NCBI Taxonomy" id="1185876"/>
    <lineage>
        <taxon>Bacteria</taxon>
        <taxon>Pseudomonadati</taxon>
        <taxon>Bacteroidota</taxon>
        <taxon>Cytophagia</taxon>
        <taxon>Cytophagales</taxon>
        <taxon>Spirosomataceae</taxon>
        <taxon>Fibrisoma</taxon>
    </lineage>
</organism>
<keyword evidence="1" id="KW-0472">Membrane</keyword>
<keyword evidence="3" id="KW-1185">Reference proteome</keyword>
<evidence type="ECO:0000256" key="1">
    <source>
        <dbReference type="SAM" id="Phobius"/>
    </source>
</evidence>
<dbReference type="OrthoDB" id="763750at2"/>
<evidence type="ECO:0000313" key="2">
    <source>
        <dbReference type="EMBL" id="CCH52573.1"/>
    </source>
</evidence>
<keyword evidence="1" id="KW-1133">Transmembrane helix</keyword>
<dbReference type="AlphaFoldDB" id="I2GF98"/>
<reference evidence="2 3" key="1">
    <citation type="journal article" date="2012" name="J. Bacteriol.">
        <title>Genome Sequence of the Filamentous Bacterium Fibrisoma limi BUZ 3T.</title>
        <authorList>
            <person name="Filippini M."/>
            <person name="Qi W."/>
            <person name="Jaenicke S."/>
            <person name="Goesmann A."/>
            <person name="Smits T.H."/>
            <person name="Bagheri H.C."/>
        </authorList>
    </citation>
    <scope>NUCLEOTIDE SEQUENCE [LARGE SCALE GENOMIC DNA]</scope>
    <source>
        <strain evidence="3">BUZ 3T</strain>
    </source>
</reference>
<evidence type="ECO:0000313" key="3">
    <source>
        <dbReference type="Proteomes" id="UP000009309"/>
    </source>
</evidence>
<dbReference type="STRING" id="1185876.BN8_01584"/>
<feature type="transmembrane region" description="Helical" evidence="1">
    <location>
        <begin position="20"/>
        <end position="39"/>
    </location>
</feature>
<keyword evidence="1" id="KW-0812">Transmembrane</keyword>